<evidence type="ECO:0000256" key="2">
    <source>
        <dbReference type="RuleBase" id="RU003749"/>
    </source>
</evidence>
<name>A0A8J6PHV7_9FLAO</name>
<feature type="domain" description="STAS" evidence="3">
    <location>
        <begin position="2"/>
        <end position="111"/>
    </location>
</feature>
<reference evidence="4" key="1">
    <citation type="submission" date="2020-09" db="EMBL/GenBank/DDBJ databases">
        <title>Taishania pollutisoli gen. nov., sp. nov., Isolated from Tetrabromobisphenol A-Contaminated Soil.</title>
        <authorList>
            <person name="Chen Q."/>
        </authorList>
    </citation>
    <scope>NUCLEOTIDE SEQUENCE</scope>
    <source>
        <strain evidence="4">CZZ-1</strain>
    </source>
</reference>
<sequence>MNFETTQNRNTAIVKTLVEKLDAANASSLKAELVVLNKNGVNTVVLDFSATKYCDSSGLSAILTANRLCKESSGQFILCGLNSTVRKLIEIAQLDKVLSIADNLEEAKKLI</sequence>
<dbReference type="InterPro" id="IPR003658">
    <property type="entry name" value="Anti-sigma_ant"/>
</dbReference>
<evidence type="ECO:0000313" key="5">
    <source>
        <dbReference type="Proteomes" id="UP000652681"/>
    </source>
</evidence>
<dbReference type="Proteomes" id="UP000652681">
    <property type="component" value="Unassembled WGS sequence"/>
</dbReference>
<dbReference type="InterPro" id="IPR002645">
    <property type="entry name" value="STAS_dom"/>
</dbReference>
<dbReference type="EMBL" id="JACVEL010000002">
    <property type="protein sequence ID" value="MBC9811849.1"/>
    <property type="molecule type" value="Genomic_DNA"/>
</dbReference>
<dbReference type="PANTHER" id="PTHR33495">
    <property type="entry name" value="ANTI-SIGMA FACTOR ANTAGONIST TM_1081-RELATED-RELATED"/>
    <property type="match status" value="1"/>
</dbReference>
<dbReference type="PROSITE" id="PS50801">
    <property type="entry name" value="STAS"/>
    <property type="match status" value="1"/>
</dbReference>
<accession>A0A8J6PHV7</accession>
<dbReference type="CDD" id="cd07043">
    <property type="entry name" value="STAS_anti-anti-sigma_factors"/>
    <property type="match status" value="1"/>
</dbReference>
<dbReference type="GO" id="GO:0043856">
    <property type="term" value="F:anti-sigma factor antagonist activity"/>
    <property type="evidence" value="ECO:0007669"/>
    <property type="project" value="InterPro"/>
</dbReference>
<evidence type="ECO:0000259" key="3">
    <source>
        <dbReference type="PROSITE" id="PS50801"/>
    </source>
</evidence>
<dbReference type="AlphaFoldDB" id="A0A8J6PHV7"/>
<gene>
    <name evidence="4" type="ORF">H9Y05_05100</name>
</gene>
<proteinExistence type="inferred from homology"/>
<dbReference type="RefSeq" id="WP_163490719.1">
    <property type="nucleotide sequence ID" value="NZ_JACVEL010000002.1"/>
</dbReference>
<dbReference type="NCBIfam" id="TIGR00377">
    <property type="entry name" value="ant_ant_sig"/>
    <property type="match status" value="1"/>
</dbReference>
<dbReference type="InterPro" id="IPR036513">
    <property type="entry name" value="STAS_dom_sf"/>
</dbReference>
<keyword evidence="5" id="KW-1185">Reference proteome</keyword>
<comment type="similarity">
    <text evidence="1 2">Belongs to the anti-sigma-factor antagonist family.</text>
</comment>
<organism evidence="4 5">
    <name type="scientific">Taishania pollutisoli</name>
    <dbReference type="NCBI Taxonomy" id="2766479"/>
    <lineage>
        <taxon>Bacteria</taxon>
        <taxon>Pseudomonadati</taxon>
        <taxon>Bacteroidota</taxon>
        <taxon>Flavobacteriia</taxon>
        <taxon>Flavobacteriales</taxon>
        <taxon>Crocinitomicaceae</taxon>
        <taxon>Taishania</taxon>
    </lineage>
</organism>
<dbReference type="Pfam" id="PF01740">
    <property type="entry name" value="STAS"/>
    <property type="match status" value="1"/>
</dbReference>
<evidence type="ECO:0000313" key="4">
    <source>
        <dbReference type="EMBL" id="MBC9811849.1"/>
    </source>
</evidence>
<protein>
    <recommendedName>
        <fullName evidence="2">Anti-sigma factor antagonist</fullName>
    </recommendedName>
</protein>
<dbReference type="SUPFAM" id="SSF52091">
    <property type="entry name" value="SpoIIaa-like"/>
    <property type="match status" value="1"/>
</dbReference>
<comment type="caution">
    <text evidence="4">The sequence shown here is derived from an EMBL/GenBank/DDBJ whole genome shotgun (WGS) entry which is preliminary data.</text>
</comment>
<dbReference type="Gene3D" id="3.30.750.24">
    <property type="entry name" value="STAS domain"/>
    <property type="match status" value="1"/>
</dbReference>
<evidence type="ECO:0000256" key="1">
    <source>
        <dbReference type="ARBA" id="ARBA00009013"/>
    </source>
</evidence>